<evidence type="ECO:0000256" key="5">
    <source>
        <dbReference type="PROSITE-ProRule" id="PRU00108"/>
    </source>
</evidence>
<dbReference type="AlphaFoldDB" id="A0AAN7VW33"/>
<comment type="caution">
    <text evidence="8">The sequence shown here is derived from an EMBL/GenBank/DDBJ whole genome shotgun (WGS) entry which is preliminary data.</text>
</comment>
<evidence type="ECO:0000313" key="8">
    <source>
        <dbReference type="EMBL" id="KAK5650654.1"/>
    </source>
</evidence>
<dbReference type="GO" id="GO:0005634">
    <property type="term" value="C:nucleus"/>
    <property type="evidence" value="ECO:0007669"/>
    <property type="project" value="UniProtKB-SubCell"/>
</dbReference>
<evidence type="ECO:0000256" key="3">
    <source>
        <dbReference type="ARBA" id="ARBA00023155"/>
    </source>
</evidence>
<dbReference type="EMBL" id="JAVRBK010000001">
    <property type="protein sequence ID" value="KAK5650654.1"/>
    <property type="molecule type" value="Genomic_DNA"/>
</dbReference>
<dbReference type="PANTHER" id="PTHR24324">
    <property type="entry name" value="HOMEOBOX PROTEIN HHEX"/>
    <property type="match status" value="1"/>
</dbReference>
<sequence length="212" mass="24454">MSFRIEDILKTDFSLSGKSSPKDSCNEKVAVKAKNASNSDVHNYSILQQTLLSKYNSNYAPPVAHYACEQFHSGVTCEKIGFTPSSYADYYYPNAYQYLPIYSRSRYYPSYESLPVLYQMASKRKGGQVRFTSIQTDALEKRFVSHKYLSPEDRKILADSLKLTDKQVKTWFQNRRAKWRRSNSTSSNCTDTEYEKLDESDSDKVFCDSFIA</sequence>
<evidence type="ECO:0000259" key="7">
    <source>
        <dbReference type="PROSITE" id="PS50071"/>
    </source>
</evidence>
<keyword evidence="4 5" id="KW-0539">Nucleus</keyword>
<evidence type="ECO:0000256" key="2">
    <source>
        <dbReference type="ARBA" id="ARBA00023125"/>
    </source>
</evidence>
<name>A0AAN7VW33_9COLE</name>
<dbReference type="SMART" id="SM00389">
    <property type="entry name" value="HOX"/>
    <property type="match status" value="1"/>
</dbReference>
<dbReference type="PANTHER" id="PTHR24324:SF5">
    <property type="entry name" value="HEMATOPOIETICALLY-EXPRESSED HOMEOBOX PROTEIN HHEX"/>
    <property type="match status" value="1"/>
</dbReference>
<dbReference type="Proteomes" id="UP001329430">
    <property type="component" value="Chromosome 1"/>
</dbReference>
<evidence type="ECO:0000256" key="1">
    <source>
        <dbReference type="ARBA" id="ARBA00004123"/>
    </source>
</evidence>
<reference evidence="8 9" key="1">
    <citation type="journal article" date="2024" name="Insects">
        <title>An Improved Chromosome-Level Genome Assembly of the Firefly Pyrocoelia pectoralis.</title>
        <authorList>
            <person name="Fu X."/>
            <person name="Meyer-Rochow V.B."/>
            <person name="Ballantyne L."/>
            <person name="Zhu X."/>
        </authorList>
    </citation>
    <scope>NUCLEOTIDE SEQUENCE [LARGE SCALE GENOMIC DNA]</scope>
    <source>
        <strain evidence="8">XCY_ONT2</strain>
    </source>
</reference>
<feature type="DNA-binding region" description="Homeobox" evidence="5">
    <location>
        <begin position="124"/>
        <end position="183"/>
    </location>
</feature>
<evidence type="ECO:0000256" key="4">
    <source>
        <dbReference type="ARBA" id="ARBA00023242"/>
    </source>
</evidence>
<dbReference type="Gene3D" id="1.10.10.60">
    <property type="entry name" value="Homeodomain-like"/>
    <property type="match status" value="1"/>
</dbReference>
<keyword evidence="3 5" id="KW-0371">Homeobox</keyword>
<accession>A0AAN7VW33</accession>
<dbReference type="SUPFAM" id="SSF46689">
    <property type="entry name" value="Homeodomain-like"/>
    <property type="match status" value="1"/>
</dbReference>
<dbReference type="InterPro" id="IPR017970">
    <property type="entry name" value="Homeobox_CS"/>
</dbReference>
<keyword evidence="2 5" id="KW-0238">DNA-binding</keyword>
<keyword evidence="9" id="KW-1185">Reference proteome</keyword>
<dbReference type="Pfam" id="PF00046">
    <property type="entry name" value="Homeodomain"/>
    <property type="match status" value="1"/>
</dbReference>
<dbReference type="CDD" id="cd00086">
    <property type="entry name" value="homeodomain"/>
    <property type="match status" value="1"/>
</dbReference>
<dbReference type="GO" id="GO:0030154">
    <property type="term" value="P:cell differentiation"/>
    <property type="evidence" value="ECO:0007669"/>
    <property type="project" value="TreeGrafter"/>
</dbReference>
<dbReference type="PROSITE" id="PS50071">
    <property type="entry name" value="HOMEOBOX_2"/>
    <property type="match status" value="1"/>
</dbReference>
<feature type="domain" description="Homeobox" evidence="7">
    <location>
        <begin position="122"/>
        <end position="182"/>
    </location>
</feature>
<organism evidence="8 9">
    <name type="scientific">Pyrocoelia pectoralis</name>
    <dbReference type="NCBI Taxonomy" id="417401"/>
    <lineage>
        <taxon>Eukaryota</taxon>
        <taxon>Metazoa</taxon>
        <taxon>Ecdysozoa</taxon>
        <taxon>Arthropoda</taxon>
        <taxon>Hexapoda</taxon>
        <taxon>Insecta</taxon>
        <taxon>Pterygota</taxon>
        <taxon>Neoptera</taxon>
        <taxon>Endopterygota</taxon>
        <taxon>Coleoptera</taxon>
        <taxon>Polyphaga</taxon>
        <taxon>Elateriformia</taxon>
        <taxon>Elateroidea</taxon>
        <taxon>Lampyridae</taxon>
        <taxon>Lampyrinae</taxon>
        <taxon>Pyrocoelia</taxon>
    </lineage>
</organism>
<protein>
    <recommendedName>
        <fullName evidence="7">Homeobox domain-containing protein</fullName>
    </recommendedName>
</protein>
<dbReference type="PROSITE" id="PS00027">
    <property type="entry name" value="HOMEOBOX_1"/>
    <property type="match status" value="1"/>
</dbReference>
<proteinExistence type="predicted"/>
<dbReference type="InterPro" id="IPR001356">
    <property type="entry name" value="HD"/>
</dbReference>
<comment type="subcellular location">
    <subcellularLocation>
        <location evidence="1 5 6">Nucleus</location>
    </subcellularLocation>
</comment>
<evidence type="ECO:0000313" key="9">
    <source>
        <dbReference type="Proteomes" id="UP001329430"/>
    </source>
</evidence>
<dbReference type="InterPro" id="IPR051000">
    <property type="entry name" value="Homeobox_DNA-bind_prot"/>
</dbReference>
<dbReference type="InterPro" id="IPR009057">
    <property type="entry name" value="Homeodomain-like_sf"/>
</dbReference>
<evidence type="ECO:0000256" key="6">
    <source>
        <dbReference type="RuleBase" id="RU000682"/>
    </source>
</evidence>
<gene>
    <name evidence="8" type="ORF">RI129_001683</name>
</gene>
<dbReference type="GO" id="GO:0000978">
    <property type="term" value="F:RNA polymerase II cis-regulatory region sequence-specific DNA binding"/>
    <property type="evidence" value="ECO:0007669"/>
    <property type="project" value="TreeGrafter"/>
</dbReference>
<dbReference type="GO" id="GO:0000981">
    <property type="term" value="F:DNA-binding transcription factor activity, RNA polymerase II-specific"/>
    <property type="evidence" value="ECO:0007669"/>
    <property type="project" value="InterPro"/>
</dbReference>